<evidence type="ECO:0000256" key="2">
    <source>
        <dbReference type="ARBA" id="ARBA00006386"/>
    </source>
</evidence>
<keyword evidence="9" id="KW-1185">Reference proteome</keyword>
<organism evidence="8 9">
    <name type="scientific">Desulfuromonas acetoxidans (strain DSM 684 / 11070)</name>
    <dbReference type="NCBI Taxonomy" id="281689"/>
    <lineage>
        <taxon>Bacteria</taxon>
        <taxon>Pseudomonadati</taxon>
        <taxon>Thermodesulfobacteriota</taxon>
        <taxon>Desulfuromonadia</taxon>
        <taxon>Desulfuromonadales</taxon>
        <taxon>Desulfuromonadaceae</taxon>
        <taxon>Desulfuromonas</taxon>
    </lineage>
</organism>
<protein>
    <submittedName>
        <fullName evidence="8">Permease</fullName>
    </submittedName>
</protein>
<sequence length="342" mass="35862">MAIGENAWQLLLESAPYILFGLLISGVLSTFLTSGMIARHLGSGRVLPVIKAALFGIPLPLCSCGVLPAAVTLKQQGANRGATTAFMIATPESGVDSIAVSYALLDPFLTVVRPVAALISAVAAGIVENLFVVSPHKPMQADDCCCSSTSETRRSLIQGIRYAFTQVWHDMALWFFLGLLLAGLITALVPSSVMEAWLGGGVSSLLIMLAVGIPIYICASASTPIAAALILQGVSPGAALVFLLAGPATNITSLTVLVSILGKRGTAVYLMMVSGGALMCGWLVDQVYRVMAWSPQARLGSGGEWLDPAVEKICVAVLLVVSLPVVANWVQKIVSRCKRVIR</sequence>
<gene>
    <name evidence="8" type="ORF">Dace_0138</name>
</gene>
<evidence type="ECO:0000313" key="9">
    <source>
        <dbReference type="Proteomes" id="UP000005695"/>
    </source>
</evidence>
<feature type="transmembrane region" description="Helical" evidence="7">
    <location>
        <begin position="111"/>
        <end position="132"/>
    </location>
</feature>
<feature type="transmembrane region" description="Helical" evidence="7">
    <location>
        <begin position="171"/>
        <end position="193"/>
    </location>
</feature>
<keyword evidence="4 7" id="KW-0812">Transmembrane</keyword>
<feature type="transmembrane region" description="Helical" evidence="7">
    <location>
        <begin position="267"/>
        <end position="288"/>
    </location>
</feature>
<dbReference type="Pfam" id="PF03773">
    <property type="entry name" value="ArsP_1"/>
    <property type="match status" value="1"/>
</dbReference>
<evidence type="ECO:0000256" key="4">
    <source>
        <dbReference type="ARBA" id="ARBA00022692"/>
    </source>
</evidence>
<evidence type="ECO:0000256" key="7">
    <source>
        <dbReference type="SAM" id="Phobius"/>
    </source>
</evidence>
<comment type="caution">
    <text evidence="8">The sequence shown here is derived from an EMBL/GenBank/DDBJ whole genome shotgun (WGS) entry which is preliminary data.</text>
</comment>
<reference evidence="8" key="2">
    <citation type="submission" date="2006-05" db="EMBL/GenBank/DDBJ databases">
        <title>Sequencing of the draft genome and assembly of Desulfuromonas acetoxidans DSM 684.</title>
        <authorList>
            <consortium name="US DOE Joint Genome Institute (JGI-PGF)"/>
            <person name="Copeland A."/>
            <person name="Lucas S."/>
            <person name="Lapidus A."/>
            <person name="Barry K."/>
            <person name="Detter J.C."/>
            <person name="Glavina del Rio T."/>
            <person name="Hammon N."/>
            <person name="Israni S."/>
            <person name="Dalin E."/>
            <person name="Tice H."/>
            <person name="Bruce D."/>
            <person name="Pitluck S."/>
            <person name="Richardson P."/>
        </authorList>
    </citation>
    <scope>NUCLEOTIDE SEQUENCE [LARGE SCALE GENOMIC DNA]</scope>
    <source>
        <strain evidence="8">DSM 684</strain>
    </source>
</reference>
<feature type="transmembrane region" description="Helical" evidence="7">
    <location>
        <begin position="238"/>
        <end position="261"/>
    </location>
</feature>
<comment type="subcellular location">
    <subcellularLocation>
        <location evidence="1">Cell membrane</location>
        <topology evidence="1">Multi-pass membrane protein</topology>
    </subcellularLocation>
</comment>
<keyword evidence="3" id="KW-1003">Cell membrane</keyword>
<dbReference type="GO" id="GO:0005886">
    <property type="term" value="C:plasma membrane"/>
    <property type="evidence" value="ECO:0007669"/>
    <property type="project" value="UniProtKB-SubCell"/>
</dbReference>
<dbReference type="AlphaFoldDB" id="Q1JVL6"/>
<feature type="transmembrane region" description="Helical" evidence="7">
    <location>
        <begin position="17"/>
        <end position="37"/>
    </location>
</feature>
<dbReference type="InterPro" id="IPR052923">
    <property type="entry name" value="UPF0718"/>
</dbReference>
<keyword evidence="5 7" id="KW-1133">Transmembrane helix</keyword>
<keyword evidence="6 7" id="KW-0472">Membrane</keyword>
<dbReference type="InterPro" id="IPR005524">
    <property type="entry name" value="DUF318"/>
</dbReference>
<dbReference type="PANTHER" id="PTHR34184:SF4">
    <property type="entry name" value="UPF0718 PROTEIN YCGR"/>
    <property type="match status" value="1"/>
</dbReference>
<feature type="transmembrane region" description="Helical" evidence="7">
    <location>
        <begin position="205"/>
        <end position="231"/>
    </location>
</feature>
<evidence type="ECO:0000256" key="3">
    <source>
        <dbReference type="ARBA" id="ARBA00022475"/>
    </source>
</evidence>
<proteinExistence type="inferred from homology"/>
<comment type="similarity">
    <text evidence="2">Belongs to the UPF0718 family.</text>
</comment>
<evidence type="ECO:0000256" key="5">
    <source>
        <dbReference type="ARBA" id="ARBA00022989"/>
    </source>
</evidence>
<dbReference type="EMBL" id="AAEW02000036">
    <property type="protein sequence ID" value="EAT14278.1"/>
    <property type="molecule type" value="Genomic_DNA"/>
</dbReference>
<feature type="transmembrane region" description="Helical" evidence="7">
    <location>
        <begin position="49"/>
        <end position="71"/>
    </location>
</feature>
<name>Q1JVL6_DESA6</name>
<accession>Q1JVL6</accession>
<evidence type="ECO:0000313" key="8">
    <source>
        <dbReference type="EMBL" id="EAT14278.1"/>
    </source>
</evidence>
<dbReference type="PANTHER" id="PTHR34184">
    <property type="entry name" value="UPF0718 PROTEIN YCGR"/>
    <property type="match status" value="1"/>
</dbReference>
<dbReference type="Proteomes" id="UP000005695">
    <property type="component" value="Unassembled WGS sequence"/>
</dbReference>
<reference evidence="8" key="1">
    <citation type="submission" date="2006-05" db="EMBL/GenBank/DDBJ databases">
        <title>Annotation of the draft genome assembly of Desulfuromonas acetoxidans DSM 684.</title>
        <authorList>
            <consortium name="US DOE Joint Genome Institute (JGI-ORNL)"/>
            <person name="Larimer F."/>
            <person name="Land M."/>
            <person name="Hauser L."/>
        </authorList>
    </citation>
    <scope>NUCLEOTIDE SEQUENCE [LARGE SCALE GENOMIC DNA]</scope>
    <source>
        <strain evidence="8">DSM 684</strain>
    </source>
</reference>
<evidence type="ECO:0000256" key="1">
    <source>
        <dbReference type="ARBA" id="ARBA00004651"/>
    </source>
</evidence>
<evidence type="ECO:0000256" key="6">
    <source>
        <dbReference type="ARBA" id="ARBA00023136"/>
    </source>
</evidence>